<comment type="caution">
    <text evidence="3">The sequence shown here is derived from an EMBL/GenBank/DDBJ whole genome shotgun (WGS) entry which is preliminary data.</text>
</comment>
<dbReference type="InterPro" id="IPR029058">
    <property type="entry name" value="AB_hydrolase_fold"/>
</dbReference>
<feature type="domain" description="Alpha/beta hydrolase fold-3" evidence="2">
    <location>
        <begin position="35"/>
        <end position="126"/>
    </location>
</feature>
<protein>
    <recommendedName>
        <fullName evidence="2">Alpha/beta hydrolase fold-3 domain-containing protein</fullName>
    </recommendedName>
</protein>
<dbReference type="EMBL" id="JAZHXJ010002229">
    <property type="protein sequence ID" value="KAL1840233.1"/>
    <property type="molecule type" value="Genomic_DNA"/>
</dbReference>
<dbReference type="Proteomes" id="UP001586593">
    <property type="component" value="Unassembled WGS sequence"/>
</dbReference>
<dbReference type="PANTHER" id="PTHR48081">
    <property type="entry name" value="AB HYDROLASE SUPERFAMILY PROTEIN C4A8.06C"/>
    <property type="match status" value="1"/>
</dbReference>
<dbReference type="InterPro" id="IPR013094">
    <property type="entry name" value="AB_hydrolase_3"/>
</dbReference>
<dbReference type="Gene3D" id="3.40.50.1820">
    <property type="entry name" value="alpha/beta hydrolase"/>
    <property type="match status" value="1"/>
</dbReference>
<evidence type="ECO:0000256" key="1">
    <source>
        <dbReference type="ARBA" id="ARBA00022801"/>
    </source>
</evidence>
<name>A0ABR3VED9_9PEZI</name>
<reference evidence="3 4" key="1">
    <citation type="journal article" date="2024" name="Commun. Biol.">
        <title>Comparative genomic analysis of thermophilic fungi reveals convergent evolutionary adaptations and gene losses.</title>
        <authorList>
            <person name="Steindorff A.S."/>
            <person name="Aguilar-Pontes M.V."/>
            <person name="Robinson A.J."/>
            <person name="Andreopoulos B."/>
            <person name="LaButti K."/>
            <person name="Kuo A."/>
            <person name="Mondo S."/>
            <person name="Riley R."/>
            <person name="Otillar R."/>
            <person name="Haridas S."/>
            <person name="Lipzen A."/>
            <person name="Grimwood J."/>
            <person name="Schmutz J."/>
            <person name="Clum A."/>
            <person name="Reid I.D."/>
            <person name="Moisan M.C."/>
            <person name="Butler G."/>
            <person name="Nguyen T.T.M."/>
            <person name="Dewar K."/>
            <person name="Conant G."/>
            <person name="Drula E."/>
            <person name="Henrissat B."/>
            <person name="Hansel C."/>
            <person name="Singer S."/>
            <person name="Hutchinson M.I."/>
            <person name="de Vries R.P."/>
            <person name="Natvig D.O."/>
            <person name="Powell A.J."/>
            <person name="Tsang A."/>
            <person name="Grigoriev I.V."/>
        </authorList>
    </citation>
    <scope>NUCLEOTIDE SEQUENCE [LARGE SCALE GENOMIC DNA]</scope>
    <source>
        <strain evidence="3 4">ATCC 24622</strain>
    </source>
</reference>
<sequence>MAPLTKTTRVYATHNIPLECDVYEADDYPADAPVLLWFHAGGLVDGSRVAIPPWLVQACFQRKWPLVSASYRLLPQTGADGLLEDAAAAYRFARTLGGATERRVIAAGSSAGFFMASLIAQHLQPKPLALLSDTGIPTFDHPFFRSSHQIEDPLLSRDDADGYCAEPLSVGQTPLSLFRLDMLLPSGARNPDVTPAKPVALRHRLYAYFVRTNAYGDLVGKVDRGFGWARRDPAGRRDDELADWPVTVFIQGDDDHDTPVEVCASVAEALGERARFCLARGQDHCFEVNCFLEDGDRPGMEAVREALGELDQAVAAAAAAAAAMSQA</sequence>
<dbReference type="SUPFAM" id="SSF53474">
    <property type="entry name" value="alpha/beta-Hydrolases"/>
    <property type="match status" value="1"/>
</dbReference>
<dbReference type="Pfam" id="PF07859">
    <property type="entry name" value="Abhydrolase_3"/>
    <property type="match status" value="1"/>
</dbReference>
<keyword evidence="1" id="KW-0378">Hydrolase</keyword>
<proteinExistence type="predicted"/>
<accession>A0ABR3VED9</accession>
<gene>
    <name evidence="3" type="ORF">VTK73DRAFT_3816</name>
</gene>
<evidence type="ECO:0000313" key="3">
    <source>
        <dbReference type="EMBL" id="KAL1840233.1"/>
    </source>
</evidence>
<evidence type="ECO:0000259" key="2">
    <source>
        <dbReference type="Pfam" id="PF07859"/>
    </source>
</evidence>
<organism evidence="3 4">
    <name type="scientific">Phialemonium thermophilum</name>
    <dbReference type="NCBI Taxonomy" id="223376"/>
    <lineage>
        <taxon>Eukaryota</taxon>
        <taxon>Fungi</taxon>
        <taxon>Dikarya</taxon>
        <taxon>Ascomycota</taxon>
        <taxon>Pezizomycotina</taxon>
        <taxon>Sordariomycetes</taxon>
        <taxon>Sordariomycetidae</taxon>
        <taxon>Cephalothecales</taxon>
        <taxon>Cephalothecaceae</taxon>
        <taxon>Phialemonium</taxon>
    </lineage>
</organism>
<dbReference type="InterPro" id="IPR050300">
    <property type="entry name" value="GDXG_lipolytic_enzyme"/>
</dbReference>
<evidence type="ECO:0000313" key="4">
    <source>
        <dbReference type="Proteomes" id="UP001586593"/>
    </source>
</evidence>
<keyword evidence="4" id="KW-1185">Reference proteome</keyword>
<dbReference type="PANTHER" id="PTHR48081:SF3">
    <property type="entry name" value="ALPHA_BETA HYDROLASE FOLD-3 DOMAIN-CONTAINING PROTEIN"/>
    <property type="match status" value="1"/>
</dbReference>